<comment type="subcellular location">
    <subcellularLocation>
        <location evidence="1">Membrane</location>
        <topology evidence="1">Multi-pass membrane protein</topology>
    </subcellularLocation>
</comment>
<feature type="domain" description="G-protein coupled receptors family 1 profile" evidence="9">
    <location>
        <begin position="80"/>
        <end position="229"/>
    </location>
</feature>
<evidence type="ECO:0000256" key="4">
    <source>
        <dbReference type="ARBA" id="ARBA00023040"/>
    </source>
</evidence>
<organism evidence="10 12">
    <name type="scientific">Adineta steineri</name>
    <dbReference type="NCBI Taxonomy" id="433720"/>
    <lineage>
        <taxon>Eukaryota</taxon>
        <taxon>Metazoa</taxon>
        <taxon>Spiralia</taxon>
        <taxon>Gnathifera</taxon>
        <taxon>Rotifera</taxon>
        <taxon>Eurotatoria</taxon>
        <taxon>Bdelloidea</taxon>
        <taxon>Adinetida</taxon>
        <taxon>Adinetidae</taxon>
        <taxon>Adineta</taxon>
    </lineage>
</organism>
<evidence type="ECO:0000256" key="6">
    <source>
        <dbReference type="ARBA" id="ARBA00023170"/>
    </source>
</evidence>
<feature type="transmembrane region" description="Helical" evidence="8">
    <location>
        <begin position="110"/>
        <end position="134"/>
    </location>
</feature>
<name>A0A815EXH0_9BILA</name>
<dbReference type="Gene3D" id="1.20.1070.10">
    <property type="entry name" value="Rhodopsin 7-helix transmembrane proteins"/>
    <property type="match status" value="1"/>
</dbReference>
<reference evidence="10" key="1">
    <citation type="submission" date="2021-02" db="EMBL/GenBank/DDBJ databases">
        <authorList>
            <person name="Nowell W R."/>
        </authorList>
    </citation>
    <scope>NUCLEOTIDE SEQUENCE</scope>
</reference>
<evidence type="ECO:0000256" key="2">
    <source>
        <dbReference type="ARBA" id="ARBA00022692"/>
    </source>
</evidence>
<keyword evidence="5 8" id="KW-0472">Membrane</keyword>
<dbReference type="EMBL" id="CAJNOE010000719">
    <property type="protein sequence ID" value="CAF1318232.1"/>
    <property type="molecule type" value="Genomic_DNA"/>
</dbReference>
<feature type="transmembrane region" description="Helical" evidence="8">
    <location>
        <begin position="24"/>
        <end position="48"/>
    </location>
</feature>
<evidence type="ECO:0000313" key="10">
    <source>
        <dbReference type="EMBL" id="CAF1318232.1"/>
    </source>
</evidence>
<dbReference type="AlphaFoldDB" id="A0A815EXH0"/>
<dbReference type="InterPro" id="IPR000276">
    <property type="entry name" value="GPCR_Rhodpsn"/>
</dbReference>
<evidence type="ECO:0000259" key="9">
    <source>
        <dbReference type="PROSITE" id="PS50262"/>
    </source>
</evidence>
<keyword evidence="4" id="KW-0297">G-protein coupled receptor</keyword>
<dbReference type="PANTHER" id="PTHR24243">
    <property type="entry name" value="G-PROTEIN COUPLED RECEPTOR"/>
    <property type="match status" value="1"/>
</dbReference>
<dbReference type="SUPFAM" id="SSF81321">
    <property type="entry name" value="Family A G protein-coupled receptor-like"/>
    <property type="match status" value="1"/>
</dbReference>
<dbReference type="PROSITE" id="PS50262">
    <property type="entry name" value="G_PROTEIN_RECEP_F1_2"/>
    <property type="match status" value="1"/>
</dbReference>
<comment type="caution">
    <text evidence="10">The sequence shown here is derived from an EMBL/GenBank/DDBJ whole genome shotgun (WGS) entry which is preliminary data.</text>
</comment>
<evidence type="ECO:0000313" key="12">
    <source>
        <dbReference type="Proteomes" id="UP000663860"/>
    </source>
</evidence>
<evidence type="ECO:0000256" key="3">
    <source>
        <dbReference type="ARBA" id="ARBA00022989"/>
    </source>
</evidence>
<feature type="transmembrane region" description="Helical" evidence="8">
    <location>
        <begin position="207"/>
        <end position="231"/>
    </location>
</feature>
<keyword evidence="2 8" id="KW-0812">Transmembrane</keyword>
<dbReference type="EMBL" id="CAJOBB010000588">
    <property type="protein sequence ID" value="CAF3711511.1"/>
    <property type="molecule type" value="Genomic_DNA"/>
</dbReference>
<evidence type="ECO:0000313" key="11">
    <source>
        <dbReference type="EMBL" id="CAF3711511.1"/>
    </source>
</evidence>
<dbReference type="Pfam" id="PF00001">
    <property type="entry name" value="7tm_1"/>
    <property type="match status" value="1"/>
</dbReference>
<feature type="transmembrane region" description="Helical" evidence="8">
    <location>
        <begin position="60"/>
        <end position="84"/>
    </location>
</feature>
<feature type="transmembrane region" description="Helical" evidence="8">
    <location>
        <begin position="154"/>
        <end position="181"/>
    </location>
</feature>
<proteinExistence type="predicted"/>
<accession>A0A815EXH0</accession>
<dbReference type="GO" id="GO:0005886">
    <property type="term" value="C:plasma membrane"/>
    <property type="evidence" value="ECO:0007669"/>
    <property type="project" value="TreeGrafter"/>
</dbReference>
<protein>
    <recommendedName>
        <fullName evidence="9">G-protein coupled receptors family 1 profile domain-containing protein</fullName>
    </recommendedName>
</protein>
<gene>
    <name evidence="10" type="ORF">IZO911_LOCUS34996</name>
    <name evidence="11" type="ORF">KXQ929_LOCUS11770</name>
</gene>
<feature type="transmembrane region" description="Helical" evidence="8">
    <location>
        <begin position="251"/>
        <end position="270"/>
    </location>
</feature>
<keyword evidence="3 8" id="KW-1133">Transmembrane helix</keyword>
<keyword evidence="6" id="KW-0675">Receptor</keyword>
<evidence type="ECO:0000256" key="1">
    <source>
        <dbReference type="ARBA" id="ARBA00004141"/>
    </source>
</evidence>
<evidence type="ECO:0000256" key="8">
    <source>
        <dbReference type="SAM" id="Phobius"/>
    </source>
</evidence>
<dbReference type="GO" id="GO:0004930">
    <property type="term" value="F:G protein-coupled receptor activity"/>
    <property type="evidence" value="ECO:0007669"/>
    <property type="project" value="UniProtKB-KW"/>
</dbReference>
<evidence type="ECO:0000256" key="7">
    <source>
        <dbReference type="ARBA" id="ARBA00023224"/>
    </source>
</evidence>
<keyword evidence="7" id="KW-0807">Transducer</keyword>
<dbReference type="Proteomes" id="UP000663868">
    <property type="component" value="Unassembled WGS sequence"/>
</dbReference>
<dbReference type="Proteomes" id="UP000663860">
    <property type="component" value="Unassembled WGS sequence"/>
</dbReference>
<sequence>MNSTALEICPSILHYHNAVHISYIVWRSCGLLCIIFGIPGHLFSIIILSNKKNRKEPTSLYFLAIACCELIFLLGSTILSNLYLASMSIDRNFIILYPTRYRLIITRQHVLKRIVIIFLITILFMIPHHFYYYYNKNTTLSICEFHKFIDRWKIHVWPFIHAILFVSIPSIITCISSVMLLHNRRKHRRLTNNILGEKARRIERNSILIVFVSLALAFTTLPIVILEIFIVHDRLFNHEIYCLTRWKTYKILLNWFLTLASFSYSCKFYIRLMISRTFRKEFLQLLNCIFRRKDEINEQHLMALNKQNKIRTTGI</sequence>
<dbReference type="PANTHER" id="PTHR24243:SF233">
    <property type="entry name" value="THYROTROPIN-RELEASING HORMONE RECEPTOR"/>
    <property type="match status" value="1"/>
</dbReference>
<evidence type="ECO:0000256" key="5">
    <source>
        <dbReference type="ARBA" id="ARBA00023136"/>
    </source>
</evidence>
<dbReference type="InterPro" id="IPR017452">
    <property type="entry name" value="GPCR_Rhodpsn_7TM"/>
</dbReference>